<feature type="binding site" evidence="8">
    <location>
        <position position="281"/>
    </location>
    <ligand>
        <name>Zn(2+)</name>
        <dbReference type="ChEBI" id="CHEBI:29105"/>
        <label>2</label>
    </ligand>
</feature>
<dbReference type="CDD" id="cd16012">
    <property type="entry name" value="ALP"/>
    <property type="match status" value="1"/>
</dbReference>
<dbReference type="RefSeq" id="WP_142537162.1">
    <property type="nucleotide sequence ID" value="NZ_BMIE01000002.1"/>
</dbReference>
<keyword evidence="11" id="KW-1185">Reference proteome</keyword>
<keyword evidence="2" id="KW-0597">Phosphoprotein</keyword>
<evidence type="ECO:0000313" key="10">
    <source>
        <dbReference type="EMBL" id="TQR16918.1"/>
    </source>
</evidence>
<evidence type="ECO:0000256" key="2">
    <source>
        <dbReference type="ARBA" id="ARBA00022553"/>
    </source>
</evidence>
<feature type="binding site" evidence="8">
    <location>
        <position position="53"/>
    </location>
    <ligand>
        <name>Zn(2+)</name>
        <dbReference type="ChEBI" id="CHEBI:29105"/>
        <label>2</label>
    </ligand>
</feature>
<dbReference type="PANTHER" id="PTHR11596">
    <property type="entry name" value="ALKALINE PHOSPHATASE"/>
    <property type="match status" value="1"/>
</dbReference>
<comment type="cofactor">
    <cofactor evidence="8">
        <name>Zn(2+)</name>
        <dbReference type="ChEBI" id="CHEBI:29105"/>
    </cofactor>
    <text evidence="8">Binds 2 Zn(2+) ions.</text>
</comment>
<feature type="active site" description="Phosphoserine intermediate" evidence="7">
    <location>
        <position position="93"/>
    </location>
</feature>
<name>A0A544THM4_9BACI</name>
<dbReference type="Proteomes" id="UP000317316">
    <property type="component" value="Unassembled WGS sequence"/>
</dbReference>
<protein>
    <submittedName>
        <fullName evidence="10">Alkaline phosphatase</fullName>
    </submittedName>
</protein>
<dbReference type="PRINTS" id="PR00113">
    <property type="entry name" value="ALKPHPHTASE"/>
</dbReference>
<dbReference type="SMART" id="SM00098">
    <property type="entry name" value="alkPPc"/>
    <property type="match status" value="1"/>
</dbReference>
<feature type="binding site" evidence="8">
    <location>
        <position position="53"/>
    </location>
    <ligand>
        <name>Mg(2+)</name>
        <dbReference type="ChEBI" id="CHEBI:18420"/>
    </ligand>
</feature>
<feature type="binding site" evidence="8">
    <location>
        <position position="276"/>
    </location>
    <ligand>
        <name>Mg(2+)</name>
        <dbReference type="ChEBI" id="CHEBI:18420"/>
    </ligand>
</feature>
<evidence type="ECO:0000256" key="6">
    <source>
        <dbReference type="ARBA" id="ARBA00022842"/>
    </source>
</evidence>
<dbReference type="Gene3D" id="1.10.60.40">
    <property type="match status" value="1"/>
</dbReference>
<evidence type="ECO:0000256" key="9">
    <source>
        <dbReference type="RuleBase" id="RU003946"/>
    </source>
</evidence>
<dbReference type="PROSITE" id="PS00123">
    <property type="entry name" value="ALKALINE_PHOSPHATASE"/>
    <property type="match status" value="1"/>
</dbReference>
<accession>A0A544THM4</accession>
<dbReference type="InterPro" id="IPR017850">
    <property type="entry name" value="Alkaline_phosphatase_core_sf"/>
</dbReference>
<feature type="binding site" evidence="8">
    <location>
        <position position="323"/>
    </location>
    <ligand>
        <name>Zn(2+)</name>
        <dbReference type="ChEBI" id="CHEBI:29105"/>
        <label>2</label>
    </ligand>
</feature>
<feature type="binding site" evidence="8">
    <location>
        <position position="324"/>
    </location>
    <ligand>
        <name>Zn(2+)</name>
        <dbReference type="ChEBI" id="CHEBI:29105"/>
        <label>2</label>
    </ligand>
</feature>
<gene>
    <name evidence="10" type="ORF">FG382_01820</name>
</gene>
<keyword evidence="5 8" id="KW-0862">Zinc</keyword>
<feature type="binding site" evidence="8">
    <location>
        <position position="144"/>
    </location>
    <ligand>
        <name>Mg(2+)</name>
        <dbReference type="ChEBI" id="CHEBI:18420"/>
    </ligand>
</feature>
<dbReference type="InterPro" id="IPR001952">
    <property type="entry name" value="Alkaline_phosphatase"/>
</dbReference>
<feature type="binding site" evidence="8">
    <location>
        <position position="146"/>
    </location>
    <ligand>
        <name>Mg(2+)</name>
        <dbReference type="ChEBI" id="CHEBI:18420"/>
    </ligand>
</feature>
<evidence type="ECO:0000256" key="3">
    <source>
        <dbReference type="ARBA" id="ARBA00022723"/>
    </source>
</evidence>
<comment type="similarity">
    <text evidence="1 9">Belongs to the alkaline phosphatase family.</text>
</comment>
<dbReference type="EMBL" id="VDGH01000001">
    <property type="protein sequence ID" value="TQR16918.1"/>
    <property type="molecule type" value="Genomic_DNA"/>
</dbReference>
<organism evidence="10 11">
    <name type="scientific">Psychrobacillus lasiicapitis</name>
    <dbReference type="NCBI Taxonomy" id="1636719"/>
    <lineage>
        <taxon>Bacteria</taxon>
        <taxon>Bacillati</taxon>
        <taxon>Bacillota</taxon>
        <taxon>Bacilli</taxon>
        <taxon>Bacillales</taxon>
        <taxon>Bacillaceae</taxon>
        <taxon>Psychrobacillus</taxon>
    </lineage>
</organism>
<reference evidence="10 11" key="1">
    <citation type="submission" date="2019-05" db="EMBL/GenBank/DDBJ databases">
        <title>Psychrobacillus vulpis sp. nov., a new species isolated from feces of a red fox that inhabits in The Tablas de Daimiel Natural Park, Albacete, Spain.</title>
        <authorList>
            <person name="Rodriguez M."/>
            <person name="Reina J.C."/>
            <person name="Bejar V."/>
            <person name="Llamas I."/>
        </authorList>
    </citation>
    <scope>NUCLEOTIDE SEQUENCE [LARGE SCALE GENOMIC DNA]</scope>
    <source>
        <strain evidence="10 11">NEAU-3TGS17</strain>
    </source>
</reference>
<proteinExistence type="inferred from homology"/>
<dbReference type="OrthoDB" id="9794455at2"/>
<evidence type="ECO:0000256" key="5">
    <source>
        <dbReference type="ARBA" id="ARBA00022833"/>
    </source>
</evidence>
<dbReference type="Pfam" id="PF00245">
    <property type="entry name" value="Alk_phosphatase"/>
    <property type="match status" value="1"/>
</dbReference>
<dbReference type="GO" id="GO:0004035">
    <property type="term" value="F:alkaline phosphatase activity"/>
    <property type="evidence" value="ECO:0007669"/>
    <property type="project" value="TreeGrafter"/>
</dbReference>
<feature type="binding site" evidence="8">
    <location>
        <position position="412"/>
    </location>
    <ligand>
        <name>Zn(2+)</name>
        <dbReference type="ChEBI" id="CHEBI:29105"/>
        <label>2</label>
    </ligand>
</feature>
<dbReference type="SUPFAM" id="SSF53649">
    <property type="entry name" value="Alkaline phosphatase-like"/>
    <property type="match status" value="1"/>
</dbReference>
<evidence type="ECO:0000256" key="4">
    <source>
        <dbReference type="ARBA" id="ARBA00022801"/>
    </source>
</evidence>
<keyword evidence="6 8" id="KW-0460">Magnesium</keyword>
<dbReference type="GO" id="GO:0046872">
    <property type="term" value="F:metal ion binding"/>
    <property type="evidence" value="ECO:0007669"/>
    <property type="project" value="UniProtKB-KW"/>
</dbReference>
<dbReference type="InterPro" id="IPR018299">
    <property type="entry name" value="Alkaline_phosphatase_AS"/>
</dbReference>
<evidence type="ECO:0000256" key="7">
    <source>
        <dbReference type="PIRSR" id="PIRSR601952-1"/>
    </source>
</evidence>
<evidence type="ECO:0000256" key="8">
    <source>
        <dbReference type="PIRSR" id="PIRSR601952-2"/>
    </source>
</evidence>
<evidence type="ECO:0000256" key="1">
    <source>
        <dbReference type="ARBA" id="ARBA00005984"/>
    </source>
</evidence>
<dbReference type="Gene3D" id="3.40.720.10">
    <property type="entry name" value="Alkaline Phosphatase, subunit A"/>
    <property type="match status" value="1"/>
</dbReference>
<comment type="caution">
    <text evidence="10">The sequence shown here is derived from an EMBL/GenBank/DDBJ whole genome shotgun (WGS) entry which is preliminary data.</text>
</comment>
<comment type="cofactor">
    <cofactor evidence="8">
        <name>Mg(2+)</name>
        <dbReference type="ChEBI" id="CHEBI:18420"/>
    </cofactor>
    <text evidence="8">Binds 1 Mg(2+) ion.</text>
</comment>
<sequence>MFKKVGLIALSTGLVLSGGGLINADAAKKEGNISKVKINMNGPVENVIYMIPDGFGANHAANYRIFKGQEAVWDSHIKGMYTTYSANADITDSAAAGTAMAAGVKTNNGVIGFDPEGNKVKTILEASEEAGKSSGLIATSTITHATPASFASHVEHRSNEIEIARQYIQESGVDVILGGGKNNFVPTSEGGKQTELNLIDEAESKGFEFVETRAQLANAENVNVEKGEKLLGLFADEALVPEFDRVETEEPSLAEMTETAIDALSQDKDGFFLMVEGSQIDWAGEENDAAYAMHDTKAFEEAVQEAIEFAEQDGKTLVVIAGDHETGGMSVGSATSSDAAADILKNVTATGGFMASQLTEDRLNVKEVVSEYTGIELTVDEVTTIQQAKDTKSAINKVLSERAGIGWTRYGHSAAPVPVFAFGPQSDKFVGFHDNTDLPKIISDAMKFK</sequence>
<evidence type="ECO:0000313" key="11">
    <source>
        <dbReference type="Proteomes" id="UP000317316"/>
    </source>
</evidence>
<dbReference type="AlphaFoldDB" id="A0A544THM4"/>
<keyword evidence="4" id="KW-0378">Hydrolase</keyword>
<keyword evidence="3 8" id="KW-0479">Metal-binding</keyword>
<dbReference type="PANTHER" id="PTHR11596:SF5">
    <property type="entry name" value="ALKALINE PHOSPHATASE"/>
    <property type="match status" value="1"/>
</dbReference>